<dbReference type="AlphaFoldDB" id="A0AA37JDE7"/>
<dbReference type="EMBL" id="BQNJ01000001">
    <property type="protein sequence ID" value="GKG99038.1"/>
    <property type="molecule type" value="Genomic_DNA"/>
</dbReference>
<name>A0AA37JDE7_9FIRM</name>
<reference evidence="1" key="1">
    <citation type="submission" date="2022-01" db="EMBL/GenBank/DDBJ databases">
        <title>Novel bile acid biosynthetic pathways are enriched in the microbiome of centenarians.</title>
        <authorList>
            <person name="Sato Y."/>
            <person name="Atarashi K."/>
            <person name="Plichta R.D."/>
            <person name="Arai Y."/>
            <person name="Sasajima S."/>
            <person name="Kearney M.S."/>
            <person name="Suda W."/>
            <person name="Takeshita K."/>
            <person name="Sasaki T."/>
            <person name="Okamoto S."/>
            <person name="Skelly N.A."/>
            <person name="Okamura Y."/>
            <person name="Vlamakis H."/>
            <person name="Li Y."/>
            <person name="Tanoue T."/>
            <person name="Takei H."/>
            <person name="Nittono H."/>
            <person name="Narushima S."/>
            <person name="Irie J."/>
            <person name="Itoh H."/>
            <person name="Moriya K."/>
            <person name="Sugiura Y."/>
            <person name="Suematsu M."/>
            <person name="Moritoki N."/>
            <person name="Shibata S."/>
            <person name="Littman R.D."/>
            <person name="Fischbach A.M."/>
            <person name="Uwamino Y."/>
            <person name="Inoue T."/>
            <person name="Honda A."/>
            <person name="Hattori M."/>
            <person name="Murai T."/>
            <person name="Xavier J.R."/>
            <person name="Hirose N."/>
            <person name="Honda K."/>
        </authorList>
    </citation>
    <scope>NUCLEOTIDE SEQUENCE</scope>
    <source>
        <strain evidence="1">CE91-St55</strain>
    </source>
</reference>
<organism evidence="1 2">
    <name type="scientific">Hungatella hathewayi</name>
    <dbReference type="NCBI Taxonomy" id="154046"/>
    <lineage>
        <taxon>Bacteria</taxon>
        <taxon>Bacillati</taxon>
        <taxon>Bacillota</taxon>
        <taxon>Clostridia</taxon>
        <taxon>Lachnospirales</taxon>
        <taxon>Lachnospiraceae</taxon>
        <taxon>Hungatella</taxon>
    </lineage>
</organism>
<accession>A0AA37JDE7</accession>
<gene>
    <name evidence="1" type="ORF">CE91St55_10200</name>
</gene>
<protein>
    <submittedName>
        <fullName evidence="1">Uncharacterized protein</fullName>
    </submittedName>
</protein>
<sequence>MYVNVSSMSSVSFFAAEEKFHFPELFSNKSGFLTGGCAMFRYAQKPFYEYSRVISIICPELGNHHSVP</sequence>
<comment type="caution">
    <text evidence="1">The sequence shown here is derived from an EMBL/GenBank/DDBJ whole genome shotgun (WGS) entry which is preliminary data.</text>
</comment>
<dbReference type="Proteomes" id="UP001055091">
    <property type="component" value="Unassembled WGS sequence"/>
</dbReference>
<evidence type="ECO:0000313" key="2">
    <source>
        <dbReference type="Proteomes" id="UP001055091"/>
    </source>
</evidence>
<evidence type="ECO:0000313" key="1">
    <source>
        <dbReference type="EMBL" id="GKG99038.1"/>
    </source>
</evidence>
<proteinExistence type="predicted"/>